<sequence length="355" mass="40440">MINQTSTLSSYCNSLNTYKQDVIGDRVSVFRDVVDSSKNKVHLSDDAKKILNVITLGLSYYIIQFIEGRLSETALADYIEITETLINAFDTEPQYIKIPLGKGKHIEFNQTASEGENFETIVTEIHPKMFRALKYKDQELKINKSLSQIAEMLVADVIHNKERLESRFTSLITRAEFIHERLVKKQEESTVAPDTNLCHDITHPMKYEKKTVCAKLNELHTDGTSSLAYLSKGKTFLGMKFDEHKVLGVTSLSGKKYIFSLSHGELKNIGHEDGVCYFKLSIGRKKKSEGLLMVYNELVDIANKYGLTDHNIKIFAKEKNPDLNFKINNSGGYLKHVDDNNPFLENKKPLSYKTR</sequence>
<dbReference type="Proteomes" id="UP000825886">
    <property type="component" value="Chromosome"/>
</dbReference>
<keyword evidence="2" id="KW-1185">Reference proteome</keyword>
<dbReference type="EMBL" id="CP081864">
    <property type="protein sequence ID" value="QZN94764.1"/>
    <property type="molecule type" value="Genomic_DNA"/>
</dbReference>
<reference evidence="1 2" key="1">
    <citation type="submission" date="2021-08" db="EMBL/GenBank/DDBJ databases">
        <title>Culture and genomic analysis of Symbiopectobacterium purcellii sp. nov. gen. nov., isolated from the leafhopper Empoasca decipiens.</title>
        <authorList>
            <person name="Nadal-Jimenez P."/>
            <person name="Siozios S."/>
            <person name="Halliday N."/>
            <person name="Camara M."/>
            <person name="Hurst G.D.D."/>
        </authorList>
    </citation>
    <scope>NUCLEOTIDE SEQUENCE [LARGE SCALE GENOMIC DNA]</scope>
    <source>
        <strain evidence="1 2">SyEd1</strain>
    </source>
</reference>
<name>A0ABX9AMQ8_9ENTR</name>
<evidence type="ECO:0000313" key="2">
    <source>
        <dbReference type="Proteomes" id="UP000825886"/>
    </source>
</evidence>
<organism evidence="1 2">
    <name type="scientific">Symbiopectobacterium purcellii</name>
    <dbReference type="NCBI Taxonomy" id="2871826"/>
    <lineage>
        <taxon>Bacteria</taxon>
        <taxon>Pseudomonadati</taxon>
        <taxon>Pseudomonadota</taxon>
        <taxon>Gammaproteobacteria</taxon>
        <taxon>Enterobacterales</taxon>
        <taxon>Enterobacteriaceae</taxon>
    </lineage>
</organism>
<evidence type="ECO:0000313" key="1">
    <source>
        <dbReference type="EMBL" id="QZN94764.1"/>
    </source>
</evidence>
<gene>
    <name evidence="1" type="ORF">K6K13_16020</name>
</gene>
<protein>
    <submittedName>
        <fullName evidence="1">Uncharacterized protein</fullName>
    </submittedName>
</protein>
<accession>A0ABX9AMQ8</accession>
<dbReference type="RefSeq" id="WP_222157878.1">
    <property type="nucleotide sequence ID" value="NZ_CP081864.1"/>
</dbReference>
<proteinExistence type="predicted"/>